<feature type="transmembrane region" description="Helical" evidence="2">
    <location>
        <begin position="6"/>
        <end position="26"/>
    </location>
</feature>
<organism evidence="4 5">
    <name type="scientific">Carex littledalei</name>
    <dbReference type="NCBI Taxonomy" id="544730"/>
    <lineage>
        <taxon>Eukaryota</taxon>
        <taxon>Viridiplantae</taxon>
        <taxon>Streptophyta</taxon>
        <taxon>Embryophyta</taxon>
        <taxon>Tracheophyta</taxon>
        <taxon>Spermatophyta</taxon>
        <taxon>Magnoliopsida</taxon>
        <taxon>Liliopsida</taxon>
        <taxon>Poales</taxon>
        <taxon>Cyperaceae</taxon>
        <taxon>Cyperoideae</taxon>
        <taxon>Cariceae</taxon>
        <taxon>Carex</taxon>
        <taxon>Carex subgen. Euthyceras</taxon>
    </lineage>
</organism>
<feature type="transmembrane region" description="Helical" evidence="2">
    <location>
        <begin position="296"/>
        <end position="317"/>
    </location>
</feature>
<proteinExistence type="predicted"/>
<feature type="transmembrane region" description="Helical" evidence="2">
    <location>
        <begin position="351"/>
        <end position="372"/>
    </location>
</feature>
<accession>A0A833RNC0</accession>
<name>A0A833RNC0_9POAL</name>
<reference evidence="4" key="1">
    <citation type="submission" date="2020-01" db="EMBL/GenBank/DDBJ databases">
        <title>Genome sequence of Kobresia littledalei, the first chromosome-level genome in the family Cyperaceae.</title>
        <authorList>
            <person name="Qu G."/>
        </authorList>
    </citation>
    <scope>NUCLEOTIDE SEQUENCE</scope>
    <source>
        <strain evidence="4">C.B.Clarke</strain>
        <tissue evidence="4">Leaf</tissue>
    </source>
</reference>
<feature type="transmembrane region" description="Helical" evidence="2">
    <location>
        <begin position="91"/>
        <end position="109"/>
    </location>
</feature>
<dbReference type="EMBL" id="SWLB01000004">
    <property type="protein sequence ID" value="KAF3338991.1"/>
    <property type="molecule type" value="Genomic_DNA"/>
</dbReference>
<protein>
    <recommendedName>
        <fullName evidence="3">DUF4220 domain-containing protein</fullName>
    </recommendedName>
</protein>
<feature type="domain" description="DUF4220" evidence="3">
    <location>
        <begin position="62"/>
        <end position="374"/>
    </location>
</feature>
<keyword evidence="2" id="KW-0472">Membrane</keyword>
<dbReference type="InterPro" id="IPR025315">
    <property type="entry name" value="DUF4220"/>
</dbReference>
<gene>
    <name evidence="4" type="ORF">FCM35_KLT16462</name>
</gene>
<dbReference type="AlphaFoldDB" id="A0A833RNC0"/>
<feature type="compositionally biased region" description="Basic and acidic residues" evidence="1">
    <location>
        <begin position="416"/>
        <end position="425"/>
    </location>
</feature>
<dbReference type="OrthoDB" id="694770at2759"/>
<evidence type="ECO:0000259" key="3">
    <source>
        <dbReference type="Pfam" id="PF13968"/>
    </source>
</evidence>
<evidence type="ECO:0000256" key="1">
    <source>
        <dbReference type="SAM" id="MobiDB-lite"/>
    </source>
</evidence>
<keyword evidence="5" id="KW-1185">Reference proteome</keyword>
<dbReference type="Pfam" id="PF13968">
    <property type="entry name" value="DUF4220"/>
    <property type="match status" value="1"/>
</dbReference>
<dbReference type="Proteomes" id="UP000623129">
    <property type="component" value="Unassembled WGS sequence"/>
</dbReference>
<keyword evidence="2" id="KW-1133">Transmembrane helix</keyword>
<keyword evidence="2" id="KW-0812">Transmembrane</keyword>
<comment type="caution">
    <text evidence="4">The sequence shown here is derived from an EMBL/GenBank/DDBJ whole genome shotgun (WGS) entry which is preliminary data.</text>
</comment>
<evidence type="ECO:0000313" key="5">
    <source>
        <dbReference type="Proteomes" id="UP000623129"/>
    </source>
</evidence>
<evidence type="ECO:0000256" key="2">
    <source>
        <dbReference type="SAM" id="Phobius"/>
    </source>
</evidence>
<sequence length="493" mass="56739">MSEQGVGFILSSVYALFLPLLSYMFSQAKQYYPEERAQQILIWMVLIESVRICRDPIFTWDLRKTAEQLVRLFWVGYLVYSYAPLHGIRVSLFFLCITFAILEILKGIAFNRAKNSYLIGKNPKLIHNYVKRVVVEDDLKTTPLTSCDYIFMGENYNEIAICNNGYHLGKKKSNSGGMLTIGRVFQLINSSEDDAHDRLTQFCPSWRDTCLSFALAKMLRRRFTKLPVDEAGCRKALDFVLEGLIDYIGNHRDIQTDGNDGEIRNPMERVFGIIQQELDFVSDFNMKTPVYHYNSWYFMVETIGMCLLFGNGIYLVIYTVKTTSKLFSLGDEAYNPCFFHSFRRGSVVVEILSILDVFITYSLVGACGFVQLNKLKGFTDSKGWKIVRSIELFIKDPAKWKKDHRSAETSNSTKVLPKEQGENEDVERPRSILSIFDEHAETLSIFDLSTLARLPKWIRKKVARSFPTVTCNDVTKETVLRSLRSSVFKIEKL</sequence>
<evidence type="ECO:0000313" key="4">
    <source>
        <dbReference type="EMBL" id="KAF3338991.1"/>
    </source>
</evidence>
<feature type="region of interest" description="Disordered" evidence="1">
    <location>
        <begin position="404"/>
        <end position="425"/>
    </location>
</feature>